<feature type="chain" id="PRO_5047023938" description="Secreted protein" evidence="1">
    <location>
        <begin position="19"/>
        <end position="122"/>
    </location>
</feature>
<keyword evidence="3" id="KW-1185">Reference proteome</keyword>
<comment type="caution">
    <text evidence="2">The sequence shown here is derived from an EMBL/GenBank/DDBJ whole genome shotgun (WGS) entry which is preliminary data.</text>
</comment>
<accession>A0ABU7BEC7</accession>
<organism evidence="2 3">
    <name type="scientific">Ataeniobius toweri</name>
    <dbReference type="NCBI Taxonomy" id="208326"/>
    <lineage>
        <taxon>Eukaryota</taxon>
        <taxon>Metazoa</taxon>
        <taxon>Chordata</taxon>
        <taxon>Craniata</taxon>
        <taxon>Vertebrata</taxon>
        <taxon>Euteleostomi</taxon>
        <taxon>Actinopterygii</taxon>
        <taxon>Neopterygii</taxon>
        <taxon>Teleostei</taxon>
        <taxon>Neoteleostei</taxon>
        <taxon>Acanthomorphata</taxon>
        <taxon>Ovalentaria</taxon>
        <taxon>Atherinomorphae</taxon>
        <taxon>Cyprinodontiformes</taxon>
        <taxon>Goodeidae</taxon>
        <taxon>Ataeniobius</taxon>
    </lineage>
</organism>
<feature type="signal peptide" evidence="1">
    <location>
        <begin position="1"/>
        <end position="18"/>
    </location>
</feature>
<reference evidence="2 3" key="1">
    <citation type="submission" date="2021-07" db="EMBL/GenBank/DDBJ databases">
        <authorList>
            <person name="Palmer J.M."/>
        </authorList>
    </citation>
    <scope>NUCLEOTIDE SEQUENCE [LARGE SCALE GENOMIC DNA]</scope>
    <source>
        <strain evidence="2 3">AT_MEX2019</strain>
        <tissue evidence="2">Muscle</tissue>
    </source>
</reference>
<gene>
    <name evidence="2" type="ORF">ATANTOWER_006124</name>
</gene>
<evidence type="ECO:0000313" key="3">
    <source>
        <dbReference type="Proteomes" id="UP001345963"/>
    </source>
</evidence>
<evidence type="ECO:0000313" key="2">
    <source>
        <dbReference type="EMBL" id="MED6248857.1"/>
    </source>
</evidence>
<keyword evidence="1" id="KW-0732">Signal</keyword>
<evidence type="ECO:0008006" key="4">
    <source>
        <dbReference type="Google" id="ProtNLM"/>
    </source>
</evidence>
<name>A0ABU7BEC7_9TELE</name>
<dbReference type="EMBL" id="JAHUTI010050860">
    <property type="protein sequence ID" value="MED6248857.1"/>
    <property type="molecule type" value="Genomic_DNA"/>
</dbReference>
<dbReference type="Proteomes" id="UP001345963">
    <property type="component" value="Unassembled WGS sequence"/>
</dbReference>
<evidence type="ECO:0000256" key="1">
    <source>
        <dbReference type="SAM" id="SignalP"/>
    </source>
</evidence>
<sequence>MLLHCFLAPCPCWCPCSSLPILSMCSVSSCTRFSSDLSLSWFGTMPSSTAECRASTSFMRAPWSSNCLLCACRSKETGPSLSFMALVGFAVTSRITSRTAGSIPSSNSTLAPILASLLALLL</sequence>
<protein>
    <recommendedName>
        <fullName evidence="4">Secreted protein</fullName>
    </recommendedName>
</protein>
<proteinExistence type="predicted"/>